<organism evidence="10 11">
    <name type="scientific">Umbra pygmaea</name>
    <name type="common">Eastern mudminnow</name>
    <dbReference type="NCBI Taxonomy" id="75934"/>
    <lineage>
        <taxon>Eukaryota</taxon>
        <taxon>Metazoa</taxon>
        <taxon>Chordata</taxon>
        <taxon>Craniata</taxon>
        <taxon>Vertebrata</taxon>
        <taxon>Euteleostomi</taxon>
        <taxon>Actinopterygii</taxon>
        <taxon>Neopterygii</taxon>
        <taxon>Teleostei</taxon>
        <taxon>Protacanthopterygii</taxon>
        <taxon>Esociformes</taxon>
        <taxon>Umbridae</taxon>
        <taxon>Umbra</taxon>
    </lineage>
</organism>
<keyword evidence="6 7" id="KW-1015">Disulfide bond</keyword>
<dbReference type="GO" id="GO:0004190">
    <property type="term" value="F:aspartic-type endopeptidase activity"/>
    <property type="evidence" value="ECO:0007669"/>
    <property type="project" value="UniProtKB-KW"/>
</dbReference>
<evidence type="ECO:0000256" key="8">
    <source>
        <dbReference type="RuleBase" id="RU000454"/>
    </source>
</evidence>
<gene>
    <name evidence="10" type="ORF">UPYG_G00005440</name>
</gene>
<evidence type="ECO:0000313" key="11">
    <source>
        <dbReference type="Proteomes" id="UP001557470"/>
    </source>
</evidence>
<keyword evidence="2 8" id="KW-0645">Protease</keyword>
<dbReference type="PRINTS" id="PR00792">
    <property type="entry name" value="PEPSIN"/>
</dbReference>
<evidence type="ECO:0000256" key="2">
    <source>
        <dbReference type="ARBA" id="ARBA00022670"/>
    </source>
</evidence>
<dbReference type="Gene3D" id="2.60.40.1960">
    <property type="match status" value="1"/>
</dbReference>
<dbReference type="Gene3D" id="2.40.70.10">
    <property type="entry name" value="Acid Proteases"/>
    <property type="match status" value="1"/>
</dbReference>
<dbReference type="PROSITE" id="PS51767">
    <property type="entry name" value="PEPTIDASE_A1"/>
    <property type="match status" value="1"/>
</dbReference>
<dbReference type="PANTHER" id="PTHR47966">
    <property type="entry name" value="BETA-SITE APP-CLEAVING ENZYME, ISOFORM A-RELATED"/>
    <property type="match status" value="1"/>
</dbReference>
<keyword evidence="11" id="KW-1185">Reference proteome</keyword>
<keyword evidence="5 8" id="KW-0378">Hydrolase</keyword>
<dbReference type="GO" id="GO:0007586">
    <property type="term" value="P:digestion"/>
    <property type="evidence" value="ECO:0007669"/>
    <property type="project" value="UniProtKB-KW"/>
</dbReference>
<name>A0ABD0XHB7_UMBPY</name>
<keyword evidence="4" id="KW-0222">Digestion</keyword>
<dbReference type="AlphaFoldDB" id="A0ABD0XHB7"/>
<dbReference type="GO" id="GO:0006508">
    <property type="term" value="P:proteolysis"/>
    <property type="evidence" value="ECO:0007669"/>
    <property type="project" value="UniProtKB-KW"/>
</dbReference>
<protein>
    <recommendedName>
        <fullName evidence="9">Peptidase A1 domain-containing protein</fullName>
    </recommendedName>
</protein>
<dbReference type="InterPro" id="IPR001461">
    <property type="entry name" value="Aspartic_peptidase_A1"/>
</dbReference>
<evidence type="ECO:0000259" key="9">
    <source>
        <dbReference type="PROSITE" id="PS51767"/>
    </source>
</evidence>
<dbReference type="EMBL" id="JAGEUA010000001">
    <property type="protein sequence ID" value="KAL1020844.1"/>
    <property type="molecule type" value="Genomic_DNA"/>
</dbReference>
<comment type="caution">
    <text evidence="10">The sequence shown here is derived from an EMBL/GenBank/DDBJ whole genome shotgun (WGS) entry which is preliminary data.</text>
</comment>
<evidence type="ECO:0000256" key="5">
    <source>
        <dbReference type="ARBA" id="ARBA00022801"/>
    </source>
</evidence>
<dbReference type="PANTHER" id="PTHR47966:SF22">
    <property type="entry name" value="PEPSIN A-3-RELATED"/>
    <property type="match status" value="1"/>
</dbReference>
<dbReference type="InterPro" id="IPR001969">
    <property type="entry name" value="Aspartic_peptidase_AS"/>
</dbReference>
<dbReference type="InterPro" id="IPR033121">
    <property type="entry name" value="PEPTIDASE_A1"/>
</dbReference>
<dbReference type="Pfam" id="PF00026">
    <property type="entry name" value="Asp"/>
    <property type="match status" value="1"/>
</dbReference>
<keyword evidence="3 8" id="KW-0064">Aspartyl protease</keyword>
<comment type="similarity">
    <text evidence="1 8">Belongs to the peptidase A1 family.</text>
</comment>
<dbReference type="Proteomes" id="UP001557470">
    <property type="component" value="Unassembled WGS sequence"/>
</dbReference>
<proteinExistence type="inferred from homology"/>
<feature type="disulfide bond" evidence="7">
    <location>
        <begin position="97"/>
        <end position="130"/>
    </location>
</feature>
<feature type="domain" description="Peptidase A1" evidence="9">
    <location>
        <begin position="1"/>
        <end position="168"/>
    </location>
</feature>
<evidence type="ECO:0000256" key="4">
    <source>
        <dbReference type="ARBA" id="ARBA00022757"/>
    </source>
</evidence>
<evidence type="ECO:0000256" key="6">
    <source>
        <dbReference type="ARBA" id="ARBA00023157"/>
    </source>
</evidence>
<sequence length="214" mass="22930">MPSSNRDSASGSVLTFGGIESNYYTGHITWIPLSSKTVWLVKMNSVNIGDNIVACKESCQAIFDTGTSLIIGPLNDTNTINKKIGATYQNGDFIVNCSSIPNLPSIGFTLNGSNFIIPASAYILQVSSVCISGFQSSGSNENVWILGDVFIRQFYSVFNRQNNTIGLAPISSTLASTLAGASGIFTASPKLIIFLLIFLVTNLISSEDDLVQFF</sequence>
<evidence type="ECO:0000256" key="3">
    <source>
        <dbReference type="ARBA" id="ARBA00022750"/>
    </source>
</evidence>
<evidence type="ECO:0000256" key="7">
    <source>
        <dbReference type="PIRSR" id="PIRSR601461-2"/>
    </source>
</evidence>
<reference evidence="10 11" key="1">
    <citation type="submission" date="2024-06" db="EMBL/GenBank/DDBJ databases">
        <authorList>
            <person name="Pan Q."/>
            <person name="Wen M."/>
            <person name="Jouanno E."/>
            <person name="Zahm M."/>
            <person name="Klopp C."/>
            <person name="Cabau C."/>
            <person name="Louis A."/>
            <person name="Berthelot C."/>
            <person name="Parey E."/>
            <person name="Roest Crollius H."/>
            <person name="Montfort J."/>
            <person name="Robinson-Rechavi M."/>
            <person name="Bouchez O."/>
            <person name="Lampietro C."/>
            <person name="Lopez Roques C."/>
            <person name="Donnadieu C."/>
            <person name="Postlethwait J."/>
            <person name="Bobe J."/>
            <person name="Verreycken H."/>
            <person name="Guiguen Y."/>
        </authorList>
    </citation>
    <scope>NUCLEOTIDE SEQUENCE [LARGE SCALE GENOMIC DNA]</scope>
    <source>
        <strain evidence="10">Up_M1</strain>
        <tissue evidence="10">Testis</tissue>
    </source>
</reference>
<dbReference type="FunFam" id="2.40.70.10:FF:000006">
    <property type="entry name" value="Cathepsin E"/>
    <property type="match status" value="1"/>
</dbReference>
<evidence type="ECO:0000313" key="10">
    <source>
        <dbReference type="EMBL" id="KAL1020844.1"/>
    </source>
</evidence>
<evidence type="ECO:0000256" key="1">
    <source>
        <dbReference type="ARBA" id="ARBA00007447"/>
    </source>
</evidence>
<feature type="disulfide bond" evidence="7">
    <location>
        <begin position="55"/>
        <end position="59"/>
    </location>
</feature>
<accession>A0ABD0XHB7</accession>
<dbReference type="PROSITE" id="PS00141">
    <property type="entry name" value="ASP_PROTEASE"/>
    <property type="match status" value="1"/>
</dbReference>
<dbReference type="SUPFAM" id="SSF50630">
    <property type="entry name" value="Acid proteases"/>
    <property type="match status" value="1"/>
</dbReference>
<dbReference type="InterPro" id="IPR021109">
    <property type="entry name" value="Peptidase_aspartic_dom_sf"/>
</dbReference>